<evidence type="ECO:0000256" key="14">
    <source>
        <dbReference type="PIRSR" id="PIRSR004930-1"/>
    </source>
</evidence>
<evidence type="ECO:0000313" key="17">
    <source>
        <dbReference type="Proteomes" id="UP000272490"/>
    </source>
</evidence>
<dbReference type="FunFam" id="3.90.870.10:FF:000008">
    <property type="entry name" value="Threonylcarbamoyl-AMP synthase"/>
    <property type="match status" value="1"/>
</dbReference>
<evidence type="ECO:0000256" key="12">
    <source>
        <dbReference type="ARBA" id="ARBA00048366"/>
    </source>
</evidence>
<keyword evidence="9 13" id="KW-0547">Nucleotide-binding</keyword>
<evidence type="ECO:0000256" key="5">
    <source>
        <dbReference type="ARBA" id="ARBA00022490"/>
    </source>
</evidence>
<dbReference type="PIRSF" id="PIRSF004930">
    <property type="entry name" value="Tln_factor_SUA5"/>
    <property type="match status" value="1"/>
</dbReference>
<organism evidence="16 17">
    <name type="scientific">Lachnoanaerobaculum gingivalis</name>
    <dbReference type="NCBI Taxonomy" id="2490855"/>
    <lineage>
        <taxon>Bacteria</taxon>
        <taxon>Bacillati</taxon>
        <taxon>Bacillota</taxon>
        <taxon>Clostridia</taxon>
        <taxon>Lachnospirales</taxon>
        <taxon>Lachnospiraceae</taxon>
        <taxon>Lachnoanaerobaculum</taxon>
    </lineage>
</organism>
<keyword evidence="5 13" id="KW-0963">Cytoplasm</keyword>
<evidence type="ECO:0000256" key="6">
    <source>
        <dbReference type="ARBA" id="ARBA00022679"/>
    </source>
</evidence>
<accession>A0A3P3R268</accession>
<dbReference type="RefSeq" id="WP_128673068.1">
    <property type="nucleotide sequence ID" value="NZ_RRCO01000001.1"/>
</dbReference>
<keyword evidence="7 13" id="KW-0819">tRNA processing</keyword>
<feature type="binding site" evidence="14">
    <location>
        <position position="192"/>
    </location>
    <ligand>
        <name>L-threonine</name>
        <dbReference type="ChEBI" id="CHEBI:57926"/>
    </ligand>
</feature>
<keyword evidence="10 13" id="KW-0067">ATP-binding</keyword>
<comment type="subcellular location">
    <subcellularLocation>
        <location evidence="1 13">Cytoplasm</location>
    </subcellularLocation>
</comment>
<dbReference type="NCBIfam" id="TIGR00057">
    <property type="entry name" value="L-threonylcarbamoyladenylate synthase"/>
    <property type="match status" value="1"/>
</dbReference>
<dbReference type="GO" id="GO:0061710">
    <property type="term" value="F:L-threonylcarbamoyladenylate synthase"/>
    <property type="evidence" value="ECO:0007669"/>
    <property type="project" value="UniProtKB-EC"/>
</dbReference>
<keyword evidence="6 13" id="KW-0808">Transferase</keyword>
<dbReference type="InterPro" id="IPR006070">
    <property type="entry name" value="Sua5-like_dom"/>
</dbReference>
<feature type="binding site" evidence="14">
    <location>
        <position position="154"/>
    </location>
    <ligand>
        <name>ATP</name>
        <dbReference type="ChEBI" id="CHEBI:30616"/>
    </ligand>
</feature>
<dbReference type="AlphaFoldDB" id="A0A3P3R268"/>
<evidence type="ECO:0000256" key="4">
    <source>
        <dbReference type="ARBA" id="ARBA00015492"/>
    </source>
</evidence>
<evidence type="ECO:0000256" key="13">
    <source>
        <dbReference type="PIRNR" id="PIRNR004930"/>
    </source>
</evidence>
<evidence type="ECO:0000256" key="7">
    <source>
        <dbReference type="ARBA" id="ARBA00022694"/>
    </source>
</evidence>
<protein>
    <recommendedName>
        <fullName evidence="4 13">Threonylcarbamoyl-AMP synthase</fullName>
        <shortName evidence="13">TC-AMP synthase</shortName>
        <ecNumber evidence="3 13">2.7.7.87</ecNumber>
    </recommendedName>
    <alternativeName>
        <fullName evidence="11 13">L-threonylcarbamoyladenylate synthase</fullName>
    </alternativeName>
</protein>
<evidence type="ECO:0000256" key="1">
    <source>
        <dbReference type="ARBA" id="ARBA00004496"/>
    </source>
</evidence>
<evidence type="ECO:0000313" key="16">
    <source>
        <dbReference type="EMBL" id="RRJ26693.1"/>
    </source>
</evidence>
<dbReference type="GO" id="GO:0003725">
    <property type="term" value="F:double-stranded RNA binding"/>
    <property type="evidence" value="ECO:0007669"/>
    <property type="project" value="UniProtKB-UniRule"/>
</dbReference>
<dbReference type="InterPro" id="IPR017945">
    <property type="entry name" value="DHBP_synth_RibB-like_a/b_dom"/>
</dbReference>
<dbReference type="GO" id="GO:0005737">
    <property type="term" value="C:cytoplasm"/>
    <property type="evidence" value="ECO:0007669"/>
    <property type="project" value="UniProtKB-SubCell"/>
</dbReference>
<dbReference type="Gene3D" id="3.40.50.11030">
    <property type="entry name" value="Threonylcarbamoyl-AMP synthase, C-terminal domain"/>
    <property type="match status" value="1"/>
</dbReference>
<evidence type="ECO:0000256" key="8">
    <source>
        <dbReference type="ARBA" id="ARBA00022695"/>
    </source>
</evidence>
<gene>
    <name evidence="16" type="ORF">EHV10_01290</name>
</gene>
<dbReference type="PANTHER" id="PTHR17490">
    <property type="entry name" value="SUA5"/>
    <property type="match status" value="1"/>
</dbReference>
<dbReference type="EC" id="2.7.7.87" evidence="3 13"/>
<feature type="binding site" evidence="14">
    <location>
        <position position="248"/>
    </location>
    <ligand>
        <name>ATP</name>
        <dbReference type="ChEBI" id="CHEBI:30616"/>
    </ligand>
</feature>
<keyword evidence="17" id="KW-1185">Reference proteome</keyword>
<feature type="binding site" evidence="14">
    <location>
        <position position="69"/>
    </location>
    <ligand>
        <name>ATP</name>
        <dbReference type="ChEBI" id="CHEBI:30616"/>
    </ligand>
</feature>
<proteinExistence type="inferred from homology"/>
<dbReference type="InterPro" id="IPR010923">
    <property type="entry name" value="T(6)A37_SUA5"/>
</dbReference>
<evidence type="ECO:0000256" key="2">
    <source>
        <dbReference type="ARBA" id="ARBA00007663"/>
    </source>
</evidence>
<evidence type="ECO:0000256" key="9">
    <source>
        <dbReference type="ARBA" id="ARBA00022741"/>
    </source>
</evidence>
<comment type="catalytic activity">
    <reaction evidence="12 13">
        <text>L-threonine + hydrogencarbonate + ATP = L-threonylcarbamoyladenylate + diphosphate + H2O</text>
        <dbReference type="Rhea" id="RHEA:36407"/>
        <dbReference type="ChEBI" id="CHEBI:15377"/>
        <dbReference type="ChEBI" id="CHEBI:17544"/>
        <dbReference type="ChEBI" id="CHEBI:30616"/>
        <dbReference type="ChEBI" id="CHEBI:33019"/>
        <dbReference type="ChEBI" id="CHEBI:57926"/>
        <dbReference type="ChEBI" id="CHEBI:73682"/>
        <dbReference type="EC" id="2.7.7.87"/>
    </reaction>
</comment>
<feature type="binding site" evidence="14">
    <location>
        <position position="73"/>
    </location>
    <ligand>
        <name>ATP</name>
        <dbReference type="ChEBI" id="CHEBI:30616"/>
    </ligand>
</feature>
<evidence type="ECO:0000256" key="10">
    <source>
        <dbReference type="ARBA" id="ARBA00022840"/>
    </source>
</evidence>
<keyword evidence="8 13" id="KW-0548">Nucleotidyltransferase</keyword>
<dbReference type="InterPro" id="IPR005145">
    <property type="entry name" value="Sua5_C"/>
</dbReference>
<feature type="binding site" evidence="14">
    <location>
        <position position="46"/>
    </location>
    <ligand>
        <name>L-threonine</name>
        <dbReference type="ChEBI" id="CHEBI:57926"/>
    </ligand>
</feature>
<dbReference type="Gene3D" id="3.90.870.10">
    <property type="entry name" value="DHBP synthase"/>
    <property type="match status" value="1"/>
</dbReference>
<dbReference type="InterPro" id="IPR038385">
    <property type="entry name" value="Sua5/YwlC_C"/>
</dbReference>
<feature type="binding site" evidence="14">
    <location>
        <position position="206"/>
    </location>
    <ligand>
        <name>ATP</name>
        <dbReference type="ChEBI" id="CHEBI:30616"/>
    </ligand>
</feature>
<feature type="domain" description="YrdC-like" evidence="15">
    <location>
        <begin position="24"/>
        <end position="210"/>
    </location>
</feature>
<dbReference type="GO" id="GO:0000049">
    <property type="term" value="F:tRNA binding"/>
    <property type="evidence" value="ECO:0007669"/>
    <property type="project" value="TreeGrafter"/>
</dbReference>
<dbReference type="GO" id="GO:0005524">
    <property type="term" value="F:ATP binding"/>
    <property type="evidence" value="ECO:0007669"/>
    <property type="project" value="UniProtKB-UniRule"/>
</dbReference>
<dbReference type="PROSITE" id="PS51163">
    <property type="entry name" value="YRDC"/>
    <property type="match status" value="1"/>
</dbReference>
<feature type="binding site" evidence="14">
    <location>
        <position position="132"/>
    </location>
    <ligand>
        <name>L-threonine</name>
        <dbReference type="ChEBI" id="CHEBI:57926"/>
    </ligand>
</feature>
<dbReference type="OrthoDB" id="9814580at2"/>
<feature type="binding site" evidence="14">
    <location>
        <position position="78"/>
    </location>
    <ligand>
        <name>L-threonine</name>
        <dbReference type="ChEBI" id="CHEBI:57926"/>
    </ligand>
</feature>
<feature type="binding site" evidence="14">
    <location>
        <position position="128"/>
    </location>
    <ligand>
        <name>ATP</name>
        <dbReference type="ChEBI" id="CHEBI:30616"/>
    </ligand>
</feature>
<dbReference type="PANTHER" id="PTHR17490:SF16">
    <property type="entry name" value="THREONYLCARBAMOYL-AMP SYNTHASE"/>
    <property type="match status" value="1"/>
</dbReference>
<dbReference type="EMBL" id="RRCO01000001">
    <property type="protein sequence ID" value="RRJ26693.1"/>
    <property type="molecule type" value="Genomic_DNA"/>
</dbReference>
<evidence type="ECO:0000256" key="11">
    <source>
        <dbReference type="ARBA" id="ARBA00029774"/>
    </source>
</evidence>
<reference evidence="16 17" key="1">
    <citation type="submission" date="2018-11" db="EMBL/GenBank/DDBJ databases">
        <title>Genome sequencing of Lachnoanaerobaculum sp. KCOM 2030 (= ChDC B114).</title>
        <authorList>
            <person name="Kook J.-K."/>
            <person name="Park S.-N."/>
            <person name="Lim Y.K."/>
        </authorList>
    </citation>
    <scope>NUCLEOTIDE SEQUENCE [LARGE SCALE GENOMIC DNA]</scope>
    <source>
        <strain evidence="16 17">KCOM 2030</strain>
    </source>
</reference>
<comment type="function">
    <text evidence="13">Required for the formation of a threonylcarbamoyl group on adenosine at position 37 (t(6)A37) in tRNAs that read codons beginning with adenine.</text>
</comment>
<dbReference type="SUPFAM" id="SSF55821">
    <property type="entry name" value="YrdC/RibB"/>
    <property type="match status" value="1"/>
</dbReference>
<dbReference type="InterPro" id="IPR050156">
    <property type="entry name" value="TC-AMP_synthase_SUA5"/>
</dbReference>
<feature type="binding site" evidence="14">
    <location>
        <position position="162"/>
    </location>
    <ligand>
        <name>ATP</name>
        <dbReference type="ChEBI" id="CHEBI:30616"/>
    </ligand>
</feature>
<dbReference type="GO" id="GO:0008033">
    <property type="term" value="P:tRNA processing"/>
    <property type="evidence" value="ECO:0007669"/>
    <property type="project" value="UniProtKB-KW"/>
</dbReference>
<dbReference type="Pfam" id="PF03481">
    <property type="entry name" value="Sua5_C"/>
    <property type="match status" value="1"/>
</dbReference>
<comment type="similarity">
    <text evidence="2 13">Belongs to the SUA5 family.</text>
</comment>
<feature type="binding site" evidence="14">
    <location>
        <position position="152"/>
    </location>
    <ligand>
        <name>ATP</name>
        <dbReference type="ChEBI" id="CHEBI:30616"/>
    </ligand>
</feature>
<dbReference type="GO" id="GO:0006450">
    <property type="term" value="P:regulation of translational fidelity"/>
    <property type="evidence" value="ECO:0007669"/>
    <property type="project" value="TreeGrafter"/>
</dbReference>
<sequence length="365" mass="39770">MEQEIKETIVKKIDKKDINELYRDGDIKEAAIIIKNGGLVAFPTETVYGLGANALMPEAAKKIYAAKGRPSDNPLIVHISKTEDVKDIANDIPELFYTLANKFWPGPMTVVLKKKSIIPDATSGGLDTVAIRLPESDIARALIEVSGVPIAAPSANTSGRPSPTKASHVFEDMNSKIEMIIDGGEVGIGVESTIVDLTEQTPTLLRPGAITLEMLREVCGNVNIDPAIEHLLSTGAAPKAPGMKYKHYAPMADMKIIRGKEREVSNYLKSQIIESELDMAILTVDEHKSDFLSFIKENKKDNVKLLSLGSSKDMSSIAHNLFDVLRKCDELGVKNIISESFDESGIGRAVMNRLKKAAGFNIIDL</sequence>
<dbReference type="Pfam" id="PF01300">
    <property type="entry name" value="Sua5_yciO_yrdC"/>
    <property type="match status" value="1"/>
</dbReference>
<dbReference type="Proteomes" id="UP000272490">
    <property type="component" value="Unassembled WGS sequence"/>
</dbReference>
<name>A0A3P3R268_9FIRM</name>
<evidence type="ECO:0000256" key="3">
    <source>
        <dbReference type="ARBA" id="ARBA00012584"/>
    </source>
</evidence>
<evidence type="ECO:0000259" key="15">
    <source>
        <dbReference type="PROSITE" id="PS51163"/>
    </source>
</evidence>
<comment type="caution">
    <text evidence="16">The sequence shown here is derived from an EMBL/GenBank/DDBJ whole genome shotgun (WGS) entry which is preliminary data.</text>
</comment>